<keyword evidence="4" id="KW-0479">Metal-binding</keyword>
<keyword evidence="12" id="KW-1185">Reference proteome</keyword>
<gene>
    <name evidence="11" type="primary">pgm</name>
    <name evidence="11" type="ORF">ACFQBQ_05065</name>
</gene>
<evidence type="ECO:0000256" key="1">
    <source>
        <dbReference type="ARBA" id="ARBA00001946"/>
    </source>
</evidence>
<evidence type="ECO:0000256" key="4">
    <source>
        <dbReference type="ARBA" id="ARBA00022723"/>
    </source>
</evidence>
<proteinExistence type="inferred from homology"/>
<dbReference type="RefSeq" id="WP_390234190.1">
    <property type="nucleotide sequence ID" value="NZ_JBHSWI010000001.1"/>
</dbReference>
<keyword evidence="5" id="KW-0460">Magnesium</keyword>
<protein>
    <submittedName>
        <fullName evidence="11">Phosphoglucomutase (Alpha-D-glucose-1,6-bisphosphate-dependent)</fullName>
        <ecNumber evidence="11">5.4.2.2</ecNumber>
    </submittedName>
</protein>
<evidence type="ECO:0000256" key="7">
    <source>
        <dbReference type="SAM" id="MobiDB-lite"/>
    </source>
</evidence>
<keyword evidence="6 11" id="KW-0413">Isomerase</keyword>
<dbReference type="SUPFAM" id="SSF55957">
    <property type="entry name" value="Phosphoglucomutase, C-terminal domain"/>
    <property type="match status" value="1"/>
</dbReference>
<evidence type="ECO:0000256" key="6">
    <source>
        <dbReference type="ARBA" id="ARBA00023235"/>
    </source>
</evidence>
<dbReference type="Proteomes" id="UP001596391">
    <property type="component" value="Unassembled WGS sequence"/>
</dbReference>
<dbReference type="InterPro" id="IPR005844">
    <property type="entry name" value="A-D-PHexomutase_a/b/a-I"/>
</dbReference>
<dbReference type="EMBL" id="JBHSWI010000001">
    <property type="protein sequence ID" value="MFC6644971.1"/>
    <property type="molecule type" value="Genomic_DNA"/>
</dbReference>
<dbReference type="InterPro" id="IPR005845">
    <property type="entry name" value="A-D-PHexomutase_a/b/a-II"/>
</dbReference>
<reference evidence="12" key="1">
    <citation type="journal article" date="2019" name="Int. J. Syst. Evol. Microbiol.">
        <title>The Global Catalogue of Microorganisms (GCM) 10K type strain sequencing project: providing services to taxonomists for standard genome sequencing and annotation.</title>
        <authorList>
            <consortium name="The Broad Institute Genomics Platform"/>
            <consortium name="The Broad Institute Genome Sequencing Center for Infectious Disease"/>
            <person name="Wu L."/>
            <person name="Ma J."/>
        </authorList>
    </citation>
    <scope>NUCLEOTIDE SEQUENCE [LARGE SCALE GENOMIC DNA]</scope>
    <source>
        <strain evidence="12">CGMCC 1.16026</strain>
    </source>
</reference>
<dbReference type="EC" id="5.4.2.2" evidence="11"/>
<feature type="domain" description="Alpha-D-phosphohexomutase alpha/beta/alpha" evidence="8">
    <location>
        <begin position="58"/>
        <end position="198"/>
    </location>
</feature>
<comment type="cofactor">
    <cofactor evidence="1">
        <name>Mg(2+)</name>
        <dbReference type="ChEBI" id="CHEBI:18420"/>
    </cofactor>
</comment>
<evidence type="ECO:0000259" key="8">
    <source>
        <dbReference type="Pfam" id="PF02878"/>
    </source>
</evidence>
<dbReference type="InterPro" id="IPR016055">
    <property type="entry name" value="A-D-PHexomutase_a/b/a-I/II/III"/>
</dbReference>
<organism evidence="11 12">
    <name type="scientific">Granulicella cerasi</name>
    <dbReference type="NCBI Taxonomy" id="741063"/>
    <lineage>
        <taxon>Bacteria</taxon>
        <taxon>Pseudomonadati</taxon>
        <taxon>Acidobacteriota</taxon>
        <taxon>Terriglobia</taxon>
        <taxon>Terriglobales</taxon>
        <taxon>Acidobacteriaceae</taxon>
        <taxon>Granulicella</taxon>
    </lineage>
</organism>
<feature type="region of interest" description="Disordered" evidence="7">
    <location>
        <begin position="526"/>
        <end position="614"/>
    </location>
</feature>
<dbReference type="PROSITE" id="PS00710">
    <property type="entry name" value="PGM_PMM"/>
    <property type="match status" value="1"/>
</dbReference>
<dbReference type="NCBIfam" id="TIGR01132">
    <property type="entry name" value="pgm"/>
    <property type="match status" value="1"/>
</dbReference>
<evidence type="ECO:0000313" key="12">
    <source>
        <dbReference type="Proteomes" id="UP001596391"/>
    </source>
</evidence>
<dbReference type="SUPFAM" id="SSF53738">
    <property type="entry name" value="Phosphoglucomutase, first 3 domains"/>
    <property type="match status" value="3"/>
</dbReference>
<evidence type="ECO:0000256" key="5">
    <source>
        <dbReference type="ARBA" id="ARBA00022842"/>
    </source>
</evidence>
<dbReference type="Pfam" id="PF02878">
    <property type="entry name" value="PGM_PMM_I"/>
    <property type="match status" value="1"/>
</dbReference>
<dbReference type="GO" id="GO:0004614">
    <property type="term" value="F:phosphoglucomutase activity"/>
    <property type="evidence" value="ECO:0007669"/>
    <property type="project" value="UniProtKB-EC"/>
</dbReference>
<feature type="domain" description="Alpha-D-phosphohexomutase alpha/beta/alpha" evidence="10">
    <location>
        <begin position="340"/>
        <end position="460"/>
    </location>
</feature>
<dbReference type="InterPro" id="IPR016066">
    <property type="entry name" value="A-D-PHexomutase_CS"/>
</dbReference>
<dbReference type="PANTHER" id="PTHR45745:SF1">
    <property type="entry name" value="PHOSPHOGLUCOMUTASE 2B-RELATED"/>
    <property type="match status" value="1"/>
</dbReference>
<feature type="compositionally biased region" description="Low complexity" evidence="7">
    <location>
        <begin position="532"/>
        <end position="550"/>
    </location>
</feature>
<name>A0ABW1Z5X9_9BACT</name>
<dbReference type="InterPro" id="IPR036900">
    <property type="entry name" value="A-D-PHexomutase_C_sf"/>
</dbReference>
<dbReference type="Gene3D" id="3.30.310.50">
    <property type="entry name" value="Alpha-D-phosphohexomutase, C-terminal domain"/>
    <property type="match status" value="1"/>
</dbReference>
<feature type="domain" description="Alpha-D-phosphohexomutase alpha/beta/alpha" evidence="9">
    <location>
        <begin position="229"/>
        <end position="334"/>
    </location>
</feature>
<evidence type="ECO:0000259" key="10">
    <source>
        <dbReference type="Pfam" id="PF02880"/>
    </source>
</evidence>
<sequence>MAFPITDAPAYAGGMSAHSTLLNTPGHHASPDKLVNLPRLLTAFYANHPDPENPAEKVSFGTSGHRGSSLSTSFNYAHILAITQAIVEYRTAQKTTGPLFLAQDTHALSEPAFIAALEVLGGNGVTVFYDKDMGYTPTPALSHAILTYNAGRKSDYADGIVITPSHNPPEDGGFKYNPPTGGPADTSATKWIQDRANELIASRLQGVKRLNVGKVMSLDTTKEFDYITNYVNDLANVIDFDAIRGTALKFAVDPLGGAGVAYWPRIAEQYKLPLEVLNPYVDPTFRFMTLDWDGKIRMDCSSPNAMASMIANKDLFDVAWACDTDHDRHGIVCKSAGLLNPNHFLATSIQYLFTHRPEWSAKVGIGKTLVSSSMIDRVAQGLGRPMLEVPVGFKWFVDGILDGSLGFVGEESAGATFLRLNGTAWTTDKDGLIMGLLAAEMTARTGKDPGQLYSELTAKYGAPVYQRVDAAATKEEKAKLGKLSPSAVTAKELAGEPITQILTEAPGNKASIGGLKVATENGWFAARPRALKTSTRSTPRASRAKTTSSRSSKRRRPSSAQPSAKTSHNHNAAEPPLSGVVAFELTTHRSRLKTRINSSHTPRTNPLQNDQTSP</sequence>
<evidence type="ECO:0000256" key="3">
    <source>
        <dbReference type="ARBA" id="ARBA00022553"/>
    </source>
</evidence>
<comment type="similarity">
    <text evidence="2">Belongs to the phosphohexose mutase family.</text>
</comment>
<dbReference type="InterPro" id="IPR005852">
    <property type="entry name" value="PGM_a-D-Glc-sp"/>
</dbReference>
<comment type="caution">
    <text evidence="11">The sequence shown here is derived from an EMBL/GenBank/DDBJ whole genome shotgun (WGS) entry which is preliminary data.</text>
</comment>
<dbReference type="InterPro" id="IPR005846">
    <property type="entry name" value="A-D-PHexomutase_a/b/a-III"/>
</dbReference>
<keyword evidence="3" id="KW-0597">Phosphoprotein</keyword>
<dbReference type="Pfam" id="PF02879">
    <property type="entry name" value="PGM_PMM_II"/>
    <property type="match status" value="1"/>
</dbReference>
<dbReference type="CDD" id="cd05801">
    <property type="entry name" value="PGM_like3"/>
    <property type="match status" value="1"/>
</dbReference>
<dbReference type="Gene3D" id="3.40.120.10">
    <property type="entry name" value="Alpha-D-Glucose-1,6-Bisphosphate, subunit A, domain 3"/>
    <property type="match status" value="3"/>
</dbReference>
<evidence type="ECO:0000313" key="11">
    <source>
        <dbReference type="EMBL" id="MFC6644971.1"/>
    </source>
</evidence>
<dbReference type="Pfam" id="PF02880">
    <property type="entry name" value="PGM_PMM_III"/>
    <property type="match status" value="1"/>
</dbReference>
<dbReference type="PANTHER" id="PTHR45745">
    <property type="entry name" value="PHOSPHOMANNOMUTASE 45A"/>
    <property type="match status" value="1"/>
</dbReference>
<feature type="compositionally biased region" description="Polar residues" evidence="7">
    <location>
        <begin position="595"/>
        <end position="614"/>
    </location>
</feature>
<evidence type="ECO:0000259" key="9">
    <source>
        <dbReference type="Pfam" id="PF02879"/>
    </source>
</evidence>
<accession>A0ABW1Z5X9</accession>
<evidence type="ECO:0000256" key="2">
    <source>
        <dbReference type="ARBA" id="ARBA00010231"/>
    </source>
</evidence>